<gene>
    <name evidence="2" type="ORF">FRACYDRAFT_249474</name>
</gene>
<evidence type="ECO:0000313" key="2">
    <source>
        <dbReference type="EMBL" id="OEU08580.1"/>
    </source>
</evidence>
<evidence type="ECO:0000313" key="3">
    <source>
        <dbReference type="Proteomes" id="UP000095751"/>
    </source>
</evidence>
<dbReference type="InParanoid" id="A0A1E7ERD6"/>
<dbReference type="Proteomes" id="UP000095751">
    <property type="component" value="Unassembled WGS sequence"/>
</dbReference>
<dbReference type="EMBL" id="KV784379">
    <property type="protein sequence ID" value="OEU08580.1"/>
    <property type="molecule type" value="Genomic_DNA"/>
</dbReference>
<accession>A0A1E7ERD6</accession>
<protein>
    <submittedName>
        <fullName evidence="2">Uncharacterized protein</fullName>
    </submittedName>
</protein>
<evidence type="ECO:0000256" key="1">
    <source>
        <dbReference type="SAM" id="MobiDB-lite"/>
    </source>
</evidence>
<keyword evidence="3" id="KW-1185">Reference proteome</keyword>
<feature type="region of interest" description="Disordered" evidence="1">
    <location>
        <begin position="141"/>
        <end position="163"/>
    </location>
</feature>
<dbReference type="AlphaFoldDB" id="A0A1E7ERD6"/>
<proteinExistence type="predicted"/>
<reference evidence="2 3" key="1">
    <citation type="submission" date="2016-09" db="EMBL/GenBank/DDBJ databases">
        <title>Extensive genetic diversity and differential bi-allelic expression allows diatom success in the polar Southern Ocean.</title>
        <authorList>
            <consortium name="DOE Joint Genome Institute"/>
            <person name="Mock T."/>
            <person name="Otillar R.P."/>
            <person name="Strauss J."/>
            <person name="Dupont C."/>
            <person name="Frickenhaus S."/>
            <person name="Maumus F."/>
            <person name="Mcmullan M."/>
            <person name="Sanges R."/>
            <person name="Schmutz J."/>
            <person name="Toseland A."/>
            <person name="Valas R."/>
            <person name="Veluchamy A."/>
            <person name="Ward B.J."/>
            <person name="Allen A."/>
            <person name="Barry K."/>
            <person name="Falciatore A."/>
            <person name="Ferrante M."/>
            <person name="Fortunato A.E."/>
            <person name="Gloeckner G."/>
            <person name="Gruber A."/>
            <person name="Hipkin R."/>
            <person name="Janech M."/>
            <person name="Kroth P."/>
            <person name="Leese F."/>
            <person name="Lindquist E."/>
            <person name="Lyon B.R."/>
            <person name="Martin J."/>
            <person name="Mayer C."/>
            <person name="Parker M."/>
            <person name="Quesneville H."/>
            <person name="Raymond J."/>
            <person name="Uhlig C."/>
            <person name="Valentin K.U."/>
            <person name="Worden A.Z."/>
            <person name="Armbrust E.V."/>
            <person name="Bowler C."/>
            <person name="Green B."/>
            <person name="Moulton V."/>
            <person name="Van Oosterhout C."/>
            <person name="Grigoriev I."/>
        </authorList>
    </citation>
    <scope>NUCLEOTIDE SEQUENCE [LARGE SCALE GENOMIC DNA]</scope>
    <source>
        <strain evidence="2 3">CCMP1102</strain>
    </source>
</reference>
<sequence length="163" mass="17769">MWGYLNYSNYVTVLPPILSNTSNNATIRNNNDEDDTNSSISCIRIDNANLAQLIGHWSDGNASVNLSEIDSSSDEDNQTADTRSNEQFTLLQSINCAVVSVDVKLSESINCGMSGHTNQILVDCIGVVSAFDADHVVVKKEKPTTDQDPEVPICSTRNSQVMK</sequence>
<organism evidence="2 3">
    <name type="scientific">Fragilariopsis cylindrus CCMP1102</name>
    <dbReference type="NCBI Taxonomy" id="635003"/>
    <lineage>
        <taxon>Eukaryota</taxon>
        <taxon>Sar</taxon>
        <taxon>Stramenopiles</taxon>
        <taxon>Ochrophyta</taxon>
        <taxon>Bacillariophyta</taxon>
        <taxon>Bacillariophyceae</taxon>
        <taxon>Bacillariophycidae</taxon>
        <taxon>Bacillariales</taxon>
        <taxon>Bacillariaceae</taxon>
        <taxon>Fragilariopsis</taxon>
    </lineage>
</organism>
<name>A0A1E7ERD6_9STRA</name>
<dbReference type="KEGG" id="fcy:FRACYDRAFT_249474"/>